<dbReference type="Proteomes" id="UP001230051">
    <property type="component" value="Unassembled WGS sequence"/>
</dbReference>
<evidence type="ECO:0000313" key="4">
    <source>
        <dbReference type="EMBL" id="KAK1157010.1"/>
    </source>
</evidence>
<feature type="region of interest" description="Disordered" evidence="2">
    <location>
        <begin position="80"/>
        <end position="103"/>
    </location>
</feature>
<feature type="coiled-coil region" evidence="1">
    <location>
        <begin position="535"/>
        <end position="576"/>
    </location>
</feature>
<accession>A0AAD8CUH1</accession>
<proteinExistence type="predicted"/>
<dbReference type="AlphaFoldDB" id="A0AAD8CUH1"/>
<comment type="caution">
    <text evidence="4">The sequence shown here is derived from an EMBL/GenBank/DDBJ whole genome shotgun (WGS) entry which is preliminary data.</text>
</comment>
<sequence>MFQKLISLGQSLDATGAEFLEHTERLLEQAPAAALAKQNCKLRESGIQGPPMDSADAGGEKGETDLEAALGEGCLAVHGIGEPPKCKQDPRDAGSDPPGQDLLQYDQDIDSLLRMVAELNGKIGGLQGPPSAKEGDAAPLKEMPGVQSPEPQCSPLEDGGPPSSAETPGQGGSTELWTEVQRLLDVLDSSINSRRARAVPCTFQDSDSHIEHLTAAWETWVHVTQVLDDMETELGIPSVPGLPPEEHSCLQREVLTSRQGNRDLRTTLQQREQEIHRSKVMLSSLQEERDRLKNKVISLQCSLQAVGSVPPFPSGIMSPPCLALPPCPGSPVPLPAPALASGGERPTPATPTGLVFENGIEQLHRCIERLRSRNDRLSAALERRKEESERLSMLLGKHESSNTALQLALRYSEDSVEAYSELWSLCESRCAALLGTRGAAETTACPDSAERSPETGEPSHSAAEGAVEQTLAAQSSGDRDSALRERILQLRKDLEAVQIPVLEPGAGETGGKDTDTLPGHRDPKPGNTPSPKRGKTALLQELGNVREEMAELREEIRLAEKERRSLEWTLAAHKTQETASGLILESLRAELEEEAGIQIPPEWAAPAAPSVGVPGPQNEPILQEIQAALGRELALSKRVSALRGSLEVVLMDSATRRRQSAEITAQLAREHSRATAAYQSSRMKYREQLCRLEHQIVVMSQRHSAQIGGLQGALQALEWRRAETTL</sequence>
<evidence type="ECO:0000259" key="3">
    <source>
        <dbReference type="Pfam" id="PF10506"/>
    </source>
</evidence>
<dbReference type="PANTHER" id="PTHR23347">
    <property type="entry name" value="COLORECTAL MUTANT CANCER PROTEIN MCC PROTEIN -RELATED"/>
    <property type="match status" value="1"/>
</dbReference>
<gene>
    <name evidence="4" type="primary">MCC</name>
    <name evidence="4" type="ORF">AOXY_G24567</name>
</gene>
<organism evidence="4 5">
    <name type="scientific">Acipenser oxyrinchus oxyrinchus</name>
    <dbReference type="NCBI Taxonomy" id="40147"/>
    <lineage>
        <taxon>Eukaryota</taxon>
        <taxon>Metazoa</taxon>
        <taxon>Chordata</taxon>
        <taxon>Craniata</taxon>
        <taxon>Vertebrata</taxon>
        <taxon>Euteleostomi</taxon>
        <taxon>Actinopterygii</taxon>
        <taxon>Chondrostei</taxon>
        <taxon>Acipenseriformes</taxon>
        <taxon>Acipenseridae</taxon>
        <taxon>Acipenser</taxon>
    </lineage>
</organism>
<feature type="coiled-coil region" evidence="1">
    <location>
        <begin position="268"/>
        <end position="302"/>
    </location>
</feature>
<feature type="region of interest" description="Disordered" evidence="2">
    <location>
        <begin position="123"/>
        <end position="173"/>
    </location>
</feature>
<evidence type="ECO:0000256" key="1">
    <source>
        <dbReference type="SAM" id="Coils"/>
    </source>
</evidence>
<feature type="compositionally biased region" description="Basic and acidic residues" evidence="2">
    <location>
        <begin position="84"/>
        <end position="94"/>
    </location>
</feature>
<keyword evidence="1" id="KW-0175">Coiled coil</keyword>
<feature type="domain" description="Harmonin-binding protein USHBP1 PDZ-binding" evidence="3">
    <location>
        <begin position="362"/>
        <end position="425"/>
    </location>
</feature>
<reference evidence="4" key="1">
    <citation type="submission" date="2022-02" db="EMBL/GenBank/DDBJ databases">
        <title>Atlantic sturgeon de novo genome assembly.</title>
        <authorList>
            <person name="Stock M."/>
            <person name="Klopp C."/>
            <person name="Guiguen Y."/>
            <person name="Cabau C."/>
            <person name="Parinello H."/>
            <person name="Santidrian Yebra-Pimentel E."/>
            <person name="Kuhl H."/>
            <person name="Dirks R.P."/>
            <person name="Guessner J."/>
            <person name="Wuertz S."/>
            <person name="Du K."/>
            <person name="Schartl M."/>
        </authorList>
    </citation>
    <scope>NUCLEOTIDE SEQUENCE</scope>
    <source>
        <strain evidence="4">STURGEONOMICS-FGT-2020</strain>
        <tissue evidence="4">Whole blood</tissue>
    </source>
</reference>
<dbReference type="InterPro" id="IPR019536">
    <property type="entry name" value="USHBP1_PDZ-bd"/>
</dbReference>
<dbReference type="PANTHER" id="PTHR23347:SF5">
    <property type="entry name" value="HARMONIN-BINDING PROTEIN USHBP1"/>
    <property type="match status" value="1"/>
</dbReference>
<dbReference type="EMBL" id="JAGXEW010000026">
    <property type="protein sequence ID" value="KAK1157010.1"/>
    <property type="molecule type" value="Genomic_DNA"/>
</dbReference>
<evidence type="ECO:0000256" key="2">
    <source>
        <dbReference type="SAM" id="MobiDB-lite"/>
    </source>
</evidence>
<dbReference type="Pfam" id="PF10506">
    <property type="entry name" value="USHBP1_PDZ-bd"/>
    <property type="match status" value="1"/>
</dbReference>
<evidence type="ECO:0000313" key="5">
    <source>
        <dbReference type="Proteomes" id="UP001230051"/>
    </source>
</evidence>
<feature type="coiled-coil region" evidence="1">
    <location>
        <begin position="360"/>
        <end position="387"/>
    </location>
</feature>
<name>A0AAD8CUH1_ACIOX</name>
<feature type="compositionally biased region" description="Basic and acidic residues" evidence="2">
    <location>
        <begin position="510"/>
        <end position="524"/>
    </location>
</feature>
<keyword evidence="5" id="KW-1185">Reference proteome</keyword>
<feature type="region of interest" description="Disordered" evidence="2">
    <location>
        <begin position="438"/>
        <end position="480"/>
    </location>
</feature>
<feature type="region of interest" description="Disordered" evidence="2">
    <location>
        <begin position="499"/>
        <end position="534"/>
    </location>
</feature>
<protein>
    <submittedName>
        <fullName evidence="4">Colorectal mutant cancer protein isoform X1</fullName>
    </submittedName>
</protein>
<dbReference type="InterPro" id="IPR040171">
    <property type="entry name" value="USBP1-like"/>
</dbReference>